<dbReference type="PANTHER" id="PTHR30543:SF21">
    <property type="entry name" value="NAD(P)H-DEPENDENT FMN REDUCTASE LOT6"/>
    <property type="match status" value="1"/>
</dbReference>
<dbReference type="Proteomes" id="UP000076722">
    <property type="component" value="Unassembled WGS sequence"/>
</dbReference>
<accession>A0A164MWY4</accession>
<evidence type="ECO:0000313" key="2">
    <source>
        <dbReference type="EMBL" id="KZS87123.1"/>
    </source>
</evidence>
<dbReference type="EMBL" id="KV419456">
    <property type="protein sequence ID" value="KZS87123.1"/>
    <property type="molecule type" value="Genomic_DNA"/>
</dbReference>
<evidence type="ECO:0000313" key="3">
    <source>
        <dbReference type="Proteomes" id="UP000076722"/>
    </source>
</evidence>
<gene>
    <name evidence="2" type="ORF">SISNIDRAFT_321997</name>
</gene>
<name>A0A164MWY4_9AGAM</name>
<feature type="domain" description="NADPH-dependent FMN reductase-like" evidence="1">
    <location>
        <begin position="2"/>
        <end position="153"/>
    </location>
</feature>
<dbReference type="GO" id="GO:0016491">
    <property type="term" value="F:oxidoreductase activity"/>
    <property type="evidence" value="ECO:0007669"/>
    <property type="project" value="InterPro"/>
</dbReference>
<organism evidence="2 3">
    <name type="scientific">Sistotremastrum niveocremeum HHB9708</name>
    <dbReference type="NCBI Taxonomy" id="1314777"/>
    <lineage>
        <taxon>Eukaryota</taxon>
        <taxon>Fungi</taxon>
        <taxon>Dikarya</taxon>
        <taxon>Basidiomycota</taxon>
        <taxon>Agaricomycotina</taxon>
        <taxon>Agaricomycetes</taxon>
        <taxon>Sistotremastrales</taxon>
        <taxon>Sistotremastraceae</taxon>
        <taxon>Sertulicium</taxon>
        <taxon>Sertulicium niveocremeum</taxon>
    </lineage>
</organism>
<dbReference type="Gene3D" id="3.40.50.360">
    <property type="match status" value="1"/>
</dbReference>
<dbReference type="OrthoDB" id="68575at2759"/>
<dbReference type="GO" id="GO:0005829">
    <property type="term" value="C:cytosol"/>
    <property type="evidence" value="ECO:0007669"/>
    <property type="project" value="TreeGrafter"/>
</dbReference>
<keyword evidence="3" id="KW-1185">Reference proteome</keyword>
<evidence type="ECO:0000259" key="1">
    <source>
        <dbReference type="Pfam" id="PF03358"/>
    </source>
</evidence>
<dbReference type="PANTHER" id="PTHR30543">
    <property type="entry name" value="CHROMATE REDUCTASE"/>
    <property type="match status" value="1"/>
</dbReference>
<dbReference type="STRING" id="1314777.A0A164MWY4"/>
<protein>
    <submittedName>
        <fullName evidence="2">NADPH-dependent FMN reductase</fullName>
    </submittedName>
</protein>
<reference evidence="2 3" key="1">
    <citation type="journal article" date="2016" name="Mol. Biol. Evol.">
        <title>Comparative Genomics of Early-Diverging Mushroom-Forming Fungi Provides Insights into the Origins of Lignocellulose Decay Capabilities.</title>
        <authorList>
            <person name="Nagy L.G."/>
            <person name="Riley R."/>
            <person name="Tritt A."/>
            <person name="Adam C."/>
            <person name="Daum C."/>
            <person name="Floudas D."/>
            <person name="Sun H."/>
            <person name="Yadav J.S."/>
            <person name="Pangilinan J."/>
            <person name="Larsson K.H."/>
            <person name="Matsuura K."/>
            <person name="Barry K."/>
            <person name="Labutti K."/>
            <person name="Kuo R."/>
            <person name="Ohm R.A."/>
            <person name="Bhattacharya S.S."/>
            <person name="Shirouzu T."/>
            <person name="Yoshinaga Y."/>
            <person name="Martin F.M."/>
            <person name="Grigoriev I.V."/>
            <person name="Hibbett D.S."/>
        </authorList>
    </citation>
    <scope>NUCLEOTIDE SEQUENCE [LARGE SCALE GENOMIC DNA]</scope>
    <source>
        <strain evidence="2 3">HHB9708</strain>
    </source>
</reference>
<dbReference type="AlphaFoldDB" id="A0A164MWY4"/>
<dbReference type="InterPro" id="IPR029039">
    <property type="entry name" value="Flavoprotein-like_sf"/>
</dbReference>
<dbReference type="GO" id="GO:0010181">
    <property type="term" value="F:FMN binding"/>
    <property type="evidence" value="ECO:0007669"/>
    <property type="project" value="TreeGrafter"/>
</dbReference>
<dbReference type="InterPro" id="IPR005025">
    <property type="entry name" value="FMN_Rdtase-like_dom"/>
</dbReference>
<dbReference type="Pfam" id="PF03358">
    <property type="entry name" value="FMN_red"/>
    <property type="match status" value="1"/>
</dbReference>
<proteinExistence type="predicted"/>
<dbReference type="InterPro" id="IPR050712">
    <property type="entry name" value="NAD(P)H-dep_reductase"/>
</dbReference>
<dbReference type="SUPFAM" id="SSF52218">
    <property type="entry name" value="Flavoproteins"/>
    <property type="match status" value="1"/>
</dbReference>
<sequence>MTKVALIVGSIRAHSSGAQIATYLTSTSTPSPLPSVLASHDISLETISLAELALPPFTEDIVPQAITPPNYPQPEVSKWSTLVSSFDGFIFLTPQYNWGYPASLKNALDHLFKEWVGKPALIISYGGRGGGKAAAQLKIVTAGGLDMRVAEKTPALSLPRGVITGPKTVSDDTSFLDVFAGDLKEGVEEFVALVNEKKE</sequence>